<dbReference type="OrthoDB" id="9798761at2"/>
<dbReference type="GO" id="GO:0003676">
    <property type="term" value="F:nucleic acid binding"/>
    <property type="evidence" value="ECO:0007669"/>
    <property type="project" value="InterPro"/>
</dbReference>
<dbReference type="Gene3D" id="3.40.1350.10">
    <property type="match status" value="1"/>
</dbReference>
<reference evidence="2 3" key="1">
    <citation type="submission" date="2018-03" db="EMBL/GenBank/DDBJ databases">
        <title>Adhaeribacter sp. HMF7605 Genome sequencing and assembly.</title>
        <authorList>
            <person name="Kang H."/>
            <person name="Kang J."/>
            <person name="Cha I."/>
            <person name="Kim H."/>
            <person name="Joh K."/>
        </authorList>
    </citation>
    <scope>NUCLEOTIDE SEQUENCE [LARGE SCALE GENOMIC DNA]</scope>
    <source>
        <strain evidence="2 3">HMF7605</strain>
    </source>
</reference>
<dbReference type="EMBL" id="PYFT01000001">
    <property type="protein sequence ID" value="PSR54958.1"/>
    <property type="molecule type" value="Genomic_DNA"/>
</dbReference>
<accession>A0A2T2YHL4</accession>
<keyword evidence="3" id="KW-1185">Reference proteome</keyword>
<evidence type="ECO:0000259" key="1">
    <source>
        <dbReference type="Pfam" id="PF18899"/>
    </source>
</evidence>
<proteinExistence type="predicted"/>
<evidence type="ECO:0000313" key="3">
    <source>
        <dbReference type="Proteomes" id="UP000240357"/>
    </source>
</evidence>
<sequence length="304" mass="35420">MPIFKEDSGQLKKLKINSLSKEKSLQLLIENNLLEVLDMHLLASEYSTTFGGRIDTLAVDMDGAPVIIEYKLNKNDNVINQALSYLRWLKAQKVEFFEMLVIKKLGKEVSDKLKIDWNNPRVICIAENYSKFDIDTVEVIPMRLELFKYRYYENGIFSLESLNTNSPTSEKSENLKVNSILENISLINEDTNNIKKGLIKAPSSIQNLFEELRSRILQLDENIVEKKTAIYIAYRVSKNFAEVHLGKQQIKLYLRSVNYEDPLNKIEKVPETYQYTMDCRTYIRNTEDLDYVMKLVEQSYNDVI</sequence>
<dbReference type="InterPro" id="IPR011856">
    <property type="entry name" value="tRNA_endonuc-like_dom_sf"/>
</dbReference>
<organism evidence="2 3">
    <name type="scientific">Adhaeribacter arboris</name>
    <dbReference type="NCBI Taxonomy" id="2072846"/>
    <lineage>
        <taxon>Bacteria</taxon>
        <taxon>Pseudomonadati</taxon>
        <taxon>Bacteroidota</taxon>
        <taxon>Cytophagia</taxon>
        <taxon>Cytophagales</taxon>
        <taxon>Hymenobacteraceae</taxon>
        <taxon>Adhaeribacter</taxon>
    </lineage>
</organism>
<comment type="caution">
    <text evidence="2">The sequence shown here is derived from an EMBL/GenBank/DDBJ whole genome shotgun (WGS) entry which is preliminary data.</text>
</comment>
<feature type="domain" description="DUF5655" evidence="1">
    <location>
        <begin position="200"/>
        <end position="301"/>
    </location>
</feature>
<evidence type="ECO:0000313" key="2">
    <source>
        <dbReference type="EMBL" id="PSR54958.1"/>
    </source>
</evidence>
<name>A0A2T2YHL4_9BACT</name>
<dbReference type="AlphaFoldDB" id="A0A2T2YHL4"/>
<protein>
    <recommendedName>
        <fullName evidence="1">DUF5655 domain-containing protein</fullName>
    </recommendedName>
</protein>
<dbReference type="RefSeq" id="WP_106931130.1">
    <property type="nucleotide sequence ID" value="NZ_PYFT01000001.1"/>
</dbReference>
<gene>
    <name evidence="2" type="ORF">AHMF7605_16320</name>
</gene>
<dbReference type="Proteomes" id="UP000240357">
    <property type="component" value="Unassembled WGS sequence"/>
</dbReference>
<dbReference type="InterPro" id="IPR043714">
    <property type="entry name" value="DUF5655"/>
</dbReference>
<dbReference type="Pfam" id="PF18899">
    <property type="entry name" value="DUF5655"/>
    <property type="match status" value="1"/>
</dbReference>